<dbReference type="EMBL" id="ODYU01002409">
    <property type="protein sequence ID" value="SOQ39851.1"/>
    <property type="molecule type" value="Genomic_DNA"/>
</dbReference>
<gene>
    <name evidence="2" type="ORF">SFRICE_026748</name>
</gene>
<protein>
    <submittedName>
        <fullName evidence="2">SFRICE_026748</fullName>
    </submittedName>
</protein>
<evidence type="ECO:0000256" key="1">
    <source>
        <dbReference type="SAM" id="MobiDB-lite"/>
    </source>
</evidence>
<feature type="region of interest" description="Disordered" evidence="1">
    <location>
        <begin position="54"/>
        <end position="75"/>
    </location>
</feature>
<feature type="compositionally biased region" description="Basic residues" evidence="1">
    <location>
        <begin position="64"/>
        <end position="75"/>
    </location>
</feature>
<accession>A0A2H1VGE5</accession>
<name>A0A2H1VGE5_SPOFR</name>
<reference evidence="2" key="1">
    <citation type="submission" date="2016-07" db="EMBL/GenBank/DDBJ databases">
        <authorList>
            <person name="Bretaudeau A."/>
        </authorList>
    </citation>
    <scope>NUCLEOTIDE SEQUENCE</scope>
    <source>
        <strain evidence="2">Rice</strain>
        <tissue evidence="2">Whole body</tissue>
    </source>
</reference>
<organism evidence="2">
    <name type="scientific">Spodoptera frugiperda</name>
    <name type="common">Fall armyworm</name>
    <dbReference type="NCBI Taxonomy" id="7108"/>
    <lineage>
        <taxon>Eukaryota</taxon>
        <taxon>Metazoa</taxon>
        <taxon>Ecdysozoa</taxon>
        <taxon>Arthropoda</taxon>
        <taxon>Hexapoda</taxon>
        <taxon>Insecta</taxon>
        <taxon>Pterygota</taxon>
        <taxon>Neoptera</taxon>
        <taxon>Endopterygota</taxon>
        <taxon>Lepidoptera</taxon>
        <taxon>Glossata</taxon>
        <taxon>Ditrysia</taxon>
        <taxon>Noctuoidea</taxon>
        <taxon>Noctuidae</taxon>
        <taxon>Amphipyrinae</taxon>
        <taxon>Spodoptera</taxon>
    </lineage>
</organism>
<proteinExistence type="predicted"/>
<sequence>MESVGLSVNDSRKPLNEYLRQEKIKGENHLVASLALGEARGSVKLLLTKNHPVPAPAFRTGGAPHHHRQPQIVHH</sequence>
<evidence type="ECO:0000313" key="2">
    <source>
        <dbReference type="EMBL" id="SOQ39851.1"/>
    </source>
</evidence>
<dbReference type="AlphaFoldDB" id="A0A2H1VGE5"/>